<organism evidence="13 14">
    <name type="scientific">Acidiphilium rubrum</name>
    <dbReference type="NCBI Taxonomy" id="526"/>
    <lineage>
        <taxon>Bacteria</taxon>
        <taxon>Pseudomonadati</taxon>
        <taxon>Pseudomonadota</taxon>
        <taxon>Alphaproteobacteria</taxon>
        <taxon>Acetobacterales</taxon>
        <taxon>Acidocellaceae</taxon>
        <taxon>Acidiphilium</taxon>
    </lineage>
</organism>
<evidence type="ECO:0000313" key="14">
    <source>
        <dbReference type="Proteomes" id="UP000186308"/>
    </source>
</evidence>
<keyword evidence="6 11" id="KW-0375">Hydrogen ion transport</keyword>
<comment type="caution">
    <text evidence="13">The sequence shown here is derived from an EMBL/GenBank/DDBJ whole genome shotgun (WGS) entry which is preliminary data.</text>
</comment>
<evidence type="ECO:0000256" key="10">
    <source>
        <dbReference type="ARBA" id="ARBA00023310"/>
    </source>
</evidence>
<dbReference type="PRINTS" id="PR00123">
    <property type="entry name" value="ATPASEA"/>
</dbReference>
<keyword evidence="9 11" id="KW-0472">Membrane</keyword>
<evidence type="ECO:0000256" key="5">
    <source>
        <dbReference type="ARBA" id="ARBA00022692"/>
    </source>
</evidence>
<accession>A0A8G2CLM8</accession>
<dbReference type="GO" id="GO:0045259">
    <property type="term" value="C:proton-transporting ATP synthase complex"/>
    <property type="evidence" value="ECO:0007669"/>
    <property type="project" value="UniProtKB-KW"/>
</dbReference>
<comment type="subcellular location">
    <subcellularLocation>
        <location evidence="11 12">Cell membrane</location>
        <topology evidence="11 12">Multi-pass membrane protein</topology>
    </subcellularLocation>
    <subcellularLocation>
        <location evidence="1">Membrane</location>
        <topology evidence="1">Multi-pass membrane protein</topology>
    </subcellularLocation>
</comment>
<dbReference type="Gene3D" id="1.20.120.220">
    <property type="entry name" value="ATP synthase, F0 complex, subunit A"/>
    <property type="match status" value="1"/>
</dbReference>
<dbReference type="RefSeq" id="WP_029311848.1">
    <property type="nucleotide sequence ID" value="NZ_DAOMCH010000001.1"/>
</dbReference>
<comment type="similarity">
    <text evidence="2 11 12">Belongs to the ATPase A chain family.</text>
</comment>
<evidence type="ECO:0000256" key="8">
    <source>
        <dbReference type="ARBA" id="ARBA00023065"/>
    </source>
</evidence>
<protein>
    <recommendedName>
        <fullName evidence="11 12">ATP synthase subunit a</fullName>
    </recommendedName>
    <alternativeName>
        <fullName evidence="11">ATP synthase F0 sector subunit a</fullName>
    </alternativeName>
    <alternativeName>
        <fullName evidence="11">F-ATPase subunit 6</fullName>
    </alternativeName>
</protein>
<keyword evidence="11" id="KW-1003">Cell membrane</keyword>
<feature type="transmembrane region" description="Helical" evidence="11">
    <location>
        <begin position="116"/>
        <end position="139"/>
    </location>
</feature>
<dbReference type="Pfam" id="PF00119">
    <property type="entry name" value="ATP-synt_A"/>
    <property type="match status" value="1"/>
</dbReference>
<evidence type="ECO:0000256" key="6">
    <source>
        <dbReference type="ARBA" id="ARBA00022781"/>
    </source>
</evidence>
<evidence type="ECO:0000256" key="2">
    <source>
        <dbReference type="ARBA" id="ARBA00006810"/>
    </source>
</evidence>
<evidence type="ECO:0000256" key="4">
    <source>
        <dbReference type="ARBA" id="ARBA00022547"/>
    </source>
</evidence>
<keyword evidence="8 11" id="KW-0406">Ion transport</keyword>
<dbReference type="PANTHER" id="PTHR11410">
    <property type="entry name" value="ATP SYNTHASE SUBUNIT A"/>
    <property type="match status" value="1"/>
</dbReference>
<sequence>MAQESAINALGQFQLTTGFGPVGRLVEFTNSNEMMLLAAAIITVLFAIALRHRAMVPGRMQGLAEMSYEFVHQMVDDTIGHEGRRFFPFVFTLFAFILVGNLLGLFPYFFAFTSHIAVTGALAVFVFLLSTAVGFWYHGLGFFKFFSPPGVPGWLLPLLIPIEIVSFLSRPISLSVRLFANITAGHVMWEVFAGFMIMLVTGLGAVGVVAAIIPLGLNVALTALEFLVAFLQAYVFAVLTCLYLHDAIHLH</sequence>
<name>A0A8G2CLM8_ACIRU</name>
<dbReference type="AlphaFoldDB" id="A0A8G2CLM8"/>
<dbReference type="PANTHER" id="PTHR11410:SF0">
    <property type="entry name" value="ATP SYNTHASE SUBUNIT A"/>
    <property type="match status" value="1"/>
</dbReference>
<dbReference type="HAMAP" id="MF_01393">
    <property type="entry name" value="ATP_synth_a_bact"/>
    <property type="match status" value="1"/>
</dbReference>
<keyword evidence="14" id="KW-1185">Reference proteome</keyword>
<dbReference type="GO" id="GO:0046933">
    <property type="term" value="F:proton-transporting ATP synthase activity, rotational mechanism"/>
    <property type="evidence" value="ECO:0007669"/>
    <property type="project" value="UniProtKB-UniRule"/>
</dbReference>
<dbReference type="PROSITE" id="PS00449">
    <property type="entry name" value="ATPASE_A"/>
    <property type="match status" value="1"/>
</dbReference>
<evidence type="ECO:0000256" key="3">
    <source>
        <dbReference type="ARBA" id="ARBA00022448"/>
    </source>
</evidence>
<evidence type="ECO:0000256" key="11">
    <source>
        <dbReference type="HAMAP-Rule" id="MF_01393"/>
    </source>
</evidence>
<dbReference type="Proteomes" id="UP000186308">
    <property type="component" value="Unassembled WGS sequence"/>
</dbReference>
<evidence type="ECO:0000256" key="1">
    <source>
        <dbReference type="ARBA" id="ARBA00004141"/>
    </source>
</evidence>
<feature type="transmembrane region" description="Helical" evidence="11">
    <location>
        <begin position="34"/>
        <end position="50"/>
    </location>
</feature>
<reference evidence="13 14" key="1">
    <citation type="submission" date="2017-01" db="EMBL/GenBank/DDBJ databases">
        <authorList>
            <person name="Varghese N."/>
            <person name="Submissions S."/>
        </authorList>
    </citation>
    <scope>NUCLEOTIDE SEQUENCE [LARGE SCALE GENOMIC DNA]</scope>
    <source>
        <strain evidence="13 14">ATCC 35905</strain>
    </source>
</reference>
<dbReference type="NCBIfam" id="TIGR01131">
    <property type="entry name" value="ATP_synt_6_or_A"/>
    <property type="match status" value="1"/>
</dbReference>
<dbReference type="EMBL" id="FTNE01000014">
    <property type="protein sequence ID" value="SIR05232.1"/>
    <property type="molecule type" value="Genomic_DNA"/>
</dbReference>
<feature type="transmembrane region" description="Helical" evidence="11">
    <location>
        <begin position="151"/>
        <end position="172"/>
    </location>
</feature>
<feature type="transmembrane region" description="Helical" evidence="11">
    <location>
        <begin position="224"/>
        <end position="245"/>
    </location>
</feature>
<comment type="function">
    <text evidence="11 12">Key component of the proton channel; it plays a direct role in the translocation of protons across the membrane.</text>
</comment>
<keyword evidence="10 11" id="KW-0066">ATP synthesis</keyword>
<dbReference type="GO" id="GO:0005886">
    <property type="term" value="C:plasma membrane"/>
    <property type="evidence" value="ECO:0007669"/>
    <property type="project" value="UniProtKB-SubCell"/>
</dbReference>
<keyword evidence="4 11" id="KW-0138">CF(0)</keyword>
<dbReference type="InterPro" id="IPR035908">
    <property type="entry name" value="F0_ATP_A_sf"/>
</dbReference>
<dbReference type="SUPFAM" id="SSF81336">
    <property type="entry name" value="F1F0 ATP synthase subunit A"/>
    <property type="match status" value="1"/>
</dbReference>
<proteinExistence type="inferred from homology"/>
<dbReference type="InterPro" id="IPR023011">
    <property type="entry name" value="ATP_synth_F0_asu_AS"/>
</dbReference>
<feature type="transmembrane region" description="Helical" evidence="11">
    <location>
        <begin position="86"/>
        <end position="110"/>
    </location>
</feature>
<dbReference type="InterPro" id="IPR000568">
    <property type="entry name" value="ATP_synth_F0_asu"/>
</dbReference>
<feature type="transmembrane region" description="Helical" evidence="11">
    <location>
        <begin position="192"/>
        <end position="217"/>
    </location>
</feature>
<dbReference type="OrthoDB" id="9809130at2"/>
<keyword evidence="7 11" id="KW-1133">Transmembrane helix</keyword>
<dbReference type="InterPro" id="IPR045083">
    <property type="entry name" value="ATP_synth_F0_asu_bact/mt"/>
</dbReference>
<gene>
    <name evidence="11" type="primary">atpB</name>
    <name evidence="13" type="ORF">SAMN05421828_11462</name>
</gene>
<evidence type="ECO:0000256" key="9">
    <source>
        <dbReference type="ARBA" id="ARBA00023136"/>
    </source>
</evidence>
<evidence type="ECO:0000256" key="7">
    <source>
        <dbReference type="ARBA" id="ARBA00022989"/>
    </source>
</evidence>
<keyword evidence="3 11" id="KW-0813">Transport</keyword>
<keyword evidence="5 11" id="KW-0812">Transmembrane</keyword>
<dbReference type="NCBIfam" id="NF004482">
    <property type="entry name" value="PRK05815.2-4"/>
    <property type="match status" value="1"/>
</dbReference>
<dbReference type="CDD" id="cd00310">
    <property type="entry name" value="ATP-synt_Fo_a_6"/>
    <property type="match status" value="1"/>
</dbReference>
<evidence type="ECO:0000256" key="12">
    <source>
        <dbReference type="RuleBase" id="RU000483"/>
    </source>
</evidence>
<evidence type="ECO:0000313" key="13">
    <source>
        <dbReference type="EMBL" id="SIR05232.1"/>
    </source>
</evidence>